<dbReference type="SUPFAM" id="SSF55486">
    <property type="entry name" value="Metalloproteases ('zincins'), catalytic domain"/>
    <property type="match status" value="1"/>
</dbReference>
<evidence type="ECO:0008006" key="3">
    <source>
        <dbReference type="Google" id="ProtNLM"/>
    </source>
</evidence>
<proteinExistence type="predicted"/>
<reference evidence="2" key="1">
    <citation type="submission" date="2018-06" db="EMBL/GenBank/DDBJ databases">
        <authorList>
            <person name="Zhirakovskaya E."/>
        </authorList>
    </citation>
    <scope>NUCLEOTIDE SEQUENCE</scope>
</reference>
<sequence length="810" mass="86350">MRNAKSLFVAAALLACVGSAVSLAGVERGPVAQEELQQAFPGVRVYEDAGRTRIFYGKPMTTAPAPRMAAERWLARYGEAFGAGELELVEEFAGDMRDGEFYVFMYSQAIEGVPVELSPGRVLVRNNGDGTWSVVYAAGLFVATPEGGFAPMTRTAQDAVNFVKGTEQYGGLPMWSDAELVIYQREVEAGFEGVRVWKFVGENPDLLNREKYTFFVDAATGGLLEARNEVLNIDVFGYAKGYGTTGTLPDIAGNPPVLVPINDLDVRITGGNSAFTDANGFFNITHGGSSNVTITANFDTGRWSNINDQSGTAVLSESVTATPGTEAYMEFNSTPSQYRTAQVNGFVHVGLIHNLFTDRSSWTGMDFRMTTNVNLNSTCNAFFDGSSINMFRAGGGCVNTAYSTVIAHEYGHYVVARLGLSQGSFGEGYGDVCAEMLYDTGIVGENFFTSGGHIRDNDNTIVTYPCSDAIHRCGQVLGGAWWHMRENFGATYGSAMGLEVARQNFVDWSLITTGGSGNNAAHPGTAIEVLTVDDDDGNLDNGTPNYSDICAAFGMHGIDCPEVEPIIFAYPNGLPELLTPGQPTDIDVTITANGVVPDSGTAEIWYLIDGGGLTGASLTYLGGDDYTATIEAVACTSIVEYFFQVDGNDGNTYSDPASGAYSAQAYDGFTVLADEDFETNGGFTVGDAGDTATTGVWNRMDPEPTAAQPGDDVSADGTQCWVTDGRAGSGIGTYDVDGGKTTLKSAVLDLSASNDPIISYWRWYSNDEGADPNNDTFRVDVSDGGGWVNAETVGPTGVEASGGWFYHEFR</sequence>
<feature type="region of interest" description="Disordered" evidence="1">
    <location>
        <begin position="693"/>
        <end position="716"/>
    </location>
</feature>
<accession>A0A3B1DXE2</accession>
<dbReference type="EMBL" id="UOGK01000341">
    <property type="protein sequence ID" value="VAX40130.1"/>
    <property type="molecule type" value="Genomic_DNA"/>
</dbReference>
<dbReference type="PROSITE" id="PS51257">
    <property type="entry name" value="PROKAR_LIPOPROTEIN"/>
    <property type="match status" value="1"/>
</dbReference>
<feature type="non-terminal residue" evidence="2">
    <location>
        <position position="810"/>
    </location>
</feature>
<protein>
    <recommendedName>
        <fullName evidence="3">MAM domain-containing protein</fullName>
    </recommendedName>
</protein>
<evidence type="ECO:0000313" key="2">
    <source>
        <dbReference type="EMBL" id="VAX40130.1"/>
    </source>
</evidence>
<name>A0A3B1DXE2_9ZZZZ</name>
<organism evidence="2">
    <name type="scientific">hydrothermal vent metagenome</name>
    <dbReference type="NCBI Taxonomy" id="652676"/>
    <lineage>
        <taxon>unclassified sequences</taxon>
        <taxon>metagenomes</taxon>
        <taxon>ecological metagenomes</taxon>
    </lineage>
</organism>
<gene>
    <name evidence="2" type="ORF">MNBD_PLANCTO03-1303</name>
</gene>
<dbReference type="AlphaFoldDB" id="A0A3B1DXE2"/>
<evidence type="ECO:0000256" key="1">
    <source>
        <dbReference type="SAM" id="MobiDB-lite"/>
    </source>
</evidence>
<dbReference type="Gene3D" id="3.10.170.10">
    <property type="match status" value="1"/>
</dbReference>